<protein>
    <submittedName>
        <fullName evidence="1">Uncharacterized protein</fullName>
    </submittedName>
</protein>
<evidence type="ECO:0000313" key="1">
    <source>
        <dbReference type="EMBL" id="RKT73769.1"/>
    </source>
</evidence>
<gene>
    <name evidence="1" type="ORF">DFJ66_7106</name>
</gene>
<dbReference type="AlphaFoldDB" id="A0A495XJ54"/>
<sequence length="56" mass="6652">MTERCKRQALATLSDLPYWFDGTAPSMKQYRSRLRLMRKQGSKLVPSWGDYIRLDE</sequence>
<keyword evidence="2" id="KW-1185">Reference proteome</keyword>
<organism evidence="1 2">
    <name type="scientific">Saccharothrix variisporea</name>
    <dbReference type="NCBI Taxonomy" id="543527"/>
    <lineage>
        <taxon>Bacteria</taxon>
        <taxon>Bacillati</taxon>
        <taxon>Actinomycetota</taxon>
        <taxon>Actinomycetes</taxon>
        <taxon>Pseudonocardiales</taxon>
        <taxon>Pseudonocardiaceae</taxon>
        <taxon>Saccharothrix</taxon>
    </lineage>
</organism>
<comment type="caution">
    <text evidence="1">The sequence shown here is derived from an EMBL/GenBank/DDBJ whole genome shotgun (WGS) entry which is preliminary data.</text>
</comment>
<proteinExistence type="predicted"/>
<accession>A0A495XJ54</accession>
<dbReference type="Proteomes" id="UP000272729">
    <property type="component" value="Unassembled WGS sequence"/>
</dbReference>
<reference evidence="1 2" key="1">
    <citation type="submission" date="2018-10" db="EMBL/GenBank/DDBJ databases">
        <title>Sequencing the genomes of 1000 actinobacteria strains.</title>
        <authorList>
            <person name="Klenk H.-P."/>
        </authorList>
    </citation>
    <scope>NUCLEOTIDE SEQUENCE [LARGE SCALE GENOMIC DNA]</scope>
    <source>
        <strain evidence="1 2">DSM 43911</strain>
    </source>
</reference>
<evidence type="ECO:0000313" key="2">
    <source>
        <dbReference type="Proteomes" id="UP000272729"/>
    </source>
</evidence>
<dbReference type="EMBL" id="RBXR01000001">
    <property type="protein sequence ID" value="RKT73769.1"/>
    <property type="molecule type" value="Genomic_DNA"/>
</dbReference>
<name>A0A495XJ54_9PSEU</name>